<feature type="transmembrane region" description="Helical" evidence="8">
    <location>
        <begin position="287"/>
        <end position="306"/>
    </location>
</feature>
<dbReference type="EMBL" id="CP091508">
    <property type="protein sequence ID" value="UOO83019.1"/>
    <property type="molecule type" value="Genomic_DNA"/>
</dbReference>
<dbReference type="PROSITE" id="PS51012">
    <property type="entry name" value="ABC_TM2"/>
    <property type="match status" value="1"/>
</dbReference>
<dbReference type="InterPro" id="IPR013525">
    <property type="entry name" value="ABC2_TM"/>
</dbReference>
<dbReference type="InterPro" id="IPR047817">
    <property type="entry name" value="ABC2_TM_bact-type"/>
</dbReference>
<feature type="transmembrane region" description="Helical" evidence="8">
    <location>
        <begin position="175"/>
        <end position="199"/>
    </location>
</feature>
<comment type="similarity">
    <text evidence="2">Belongs to the ABC-2 integral membrane protein family.</text>
</comment>
<keyword evidence="11" id="KW-1185">Reference proteome</keyword>
<evidence type="ECO:0000256" key="6">
    <source>
        <dbReference type="ARBA" id="ARBA00022989"/>
    </source>
</evidence>
<reference evidence="10 11" key="1">
    <citation type="journal article" date="2022" name="Res Sq">
        <title>Evolution of multicellular longitudinally dividing oral cavity symbionts (Neisseriaceae).</title>
        <authorList>
            <person name="Nyongesa S."/>
            <person name="Weber P."/>
            <person name="Bernet E."/>
            <person name="Pullido F."/>
            <person name="Nieckarz M."/>
            <person name="Delaby M."/>
            <person name="Nieves C."/>
            <person name="Viehboeck T."/>
            <person name="Krause N."/>
            <person name="Rivera-Millot A."/>
            <person name="Nakamura A."/>
            <person name="Vischer N."/>
            <person name="VanNieuwenhze M."/>
            <person name="Brun Y."/>
            <person name="Cava F."/>
            <person name="Bulgheresi S."/>
            <person name="Veyrier F."/>
        </authorList>
    </citation>
    <scope>NUCLEOTIDE SEQUENCE [LARGE SCALE GENOMIC DNA]</scope>
    <source>
        <strain evidence="10 11">CCUG 63373m</strain>
    </source>
</reference>
<accession>A0ABY4DY78</accession>
<evidence type="ECO:0000256" key="8">
    <source>
        <dbReference type="SAM" id="Phobius"/>
    </source>
</evidence>
<comment type="subcellular location">
    <subcellularLocation>
        <location evidence="1">Cell membrane</location>
        <topology evidence="1">Multi-pass membrane protein</topology>
    </subcellularLocation>
</comment>
<evidence type="ECO:0000313" key="11">
    <source>
        <dbReference type="Proteomes" id="UP000829817"/>
    </source>
</evidence>
<dbReference type="Pfam" id="PF12698">
    <property type="entry name" value="ABC2_membrane_3"/>
    <property type="match status" value="1"/>
</dbReference>
<feature type="domain" description="ABC transmembrane type-2" evidence="9">
    <location>
        <begin position="133"/>
        <end position="369"/>
    </location>
</feature>
<dbReference type="Gene3D" id="3.40.1710.10">
    <property type="entry name" value="abc type-2 transporter like domain"/>
    <property type="match status" value="1"/>
</dbReference>
<dbReference type="PANTHER" id="PTHR30294:SF47">
    <property type="entry name" value="INNER MEMBRANE TRANSPORT PERMEASE YHHJ"/>
    <property type="match status" value="1"/>
</dbReference>
<evidence type="ECO:0000313" key="10">
    <source>
        <dbReference type="EMBL" id="UOO83019.1"/>
    </source>
</evidence>
<name>A0ABY4DY78_9NEIS</name>
<evidence type="ECO:0000256" key="4">
    <source>
        <dbReference type="ARBA" id="ARBA00022475"/>
    </source>
</evidence>
<keyword evidence="7 8" id="KW-0472">Membrane</keyword>
<organism evidence="10 11">
    <name type="scientific">Uruburuella testudinis</name>
    <dbReference type="NCBI Taxonomy" id="1282863"/>
    <lineage>
        <taxon>Bacteria</taxon>
        <taxon>Pseudomonadati</taxon>
        <taxon>Pseudomonadota</taxon>
        <taxon>Betaproteobacteria</taxon>
        <taxon>Neisseriales</taxon>
        <taxon>Neisseriaceae</taxon>
        <taxon>Uruburuella</taxon>
    </lineage>
</organism>
<evidence type="ECO:0000256" key="3">
    <source>
        <dbReference type="ARBA" id="ARBA00022448"/>
    </source>
</evidence>
<keyword evidence="5 8" id="KW-0812">Transmembrane</keyword>
<keyword evidence="3" id="KW-0813">Transport</keyword>
<feature type="transmembrane region" description="Helical" evidence="8">
    <location>
        <begin position="21"/>
        <end position="40"/>
    </location>
</feature>
<feature type="transmembrane region" description="Helical" evidence="8">
    <location>
        <begin position="220"/>
        <end position="244"/>
    </location>
</feature>
<keyword evidence="6 8" id="KW-1133">Transmembrane helix</keyword>
<dbReference type="PANTHER" id="PTHR30294">
    <property type="entry name" value="MEMBRANE COMPONENT OF ABC TRANSPORTER YHHJ-RELATED"/>
    <property type="match status" value="1"/>
</dbReference>
<proteinExistence type="inferred from homology"/>
<dbReference type="InterPro" id="IPR051449">
    <property type="entry name" value="ABC-2_transporter_component"/>
</dbReference>
<sequence>MRTLKNIWYLTLKEWRSLFGDPMLVIMIVFVFSASIYSVAKGVSSDVKNATVAIIDGDRSMLSHQIRDAVQAPYFKPPADIKREEIDRAMDVGDYIFVLDIPAGFERDVLAGRKPEVQLLIDATTMTQAGVGSSYLMQIFQRQISDFLQQNNAAAMMPVQPVINVSFNPNSLSEWYMPVMEVGNMITLLTLVLVGAAVIRERERGTIEHLLVMPVRAVEIMMAKVLANGTVILAASQLSMWFMVHKLIGVPINGSLALYALGVGVFLFSIAALGIMLATIAPTMPQFGLLMLPVFVVLLLFSGSGAPRSNMPDAAQGISEYWPTTQFAGFAQNVIYRGAGMDIVWPELLVMGVTGAVFLVLALFRFRKMLEQQG</sequence>
<feature type="transmembrane region" description="Helical" evidence="8">
    <location>
        <begin position="256"/>
        <end position="280"/>
    </location>
</feature>
<gene>
    <name evidence="10" type="ORF">LVJ83_06050</name>
</gene>
<evidence type="ECO:0000256" key="1">
    <source>
        <dbReference type="ARBA" id="ARBA00004651"/>
    </source>
</evidence>
<protein>
    <submittedName>
        <fullName evidence="10">ABC transporter permease</fullName>
    </submittedName>
</protein>
<evidence type="ECO:0000259" key="9">
    <source>
        <dbReference type="PROSITE" id="PS51012"/>
    </source>
</evidence>
<dbReference type="RefSeq" id="WP_244787286.1">
    <property type="nucleotide sequence ID" value="NZ_CP091508.1"/>
</dbReference>
<evidence type="ECO:0000256" key="7">
    <source>
        <dbReference type="ARBA" id="ARBA00023136"/>
    </source>
</evidence>
<evidence type="ECO:0000256" key="2">
    <source>
        <dbReference type="ARBA" id="ARBA00007783"/>
    </source>
</evidence>
<feature type="transmembrane region" description="Helical" evidence="8">
    <location>
        <begin position="343"/>
        <end position="364"/>
    </location>
</feature>
<keyword evidence="4" id="KW-1003">Cell membrane</keyword>
<dbReference type="Proteomes" id="UP000829817">
    <property type="component" value="Chromosome"/>
</dbReference>
<evidence type="ECO:0000256" key="5">
    <source>
        <dbReference type="ARBA" id="ARBA00022692"/>
    </source>
</evidence>